<evidence type="ECO:0000313" key="7">
    <source>
        <dbReference type="Proteomes" id="UP000070226"/>
    </source>
</evidence>
<keyword evidence="4" id="KW-1133">Transmembrane helix</keyword>
<evidence type="ECO:0000256" key="3">
    <source>
        <dbReference type="ARBA" id="ARBA00022692"/>
    </source>
</evidence>
<dbReference type="PATRIC" id="fig|39777.7.peg.1252"/>
<dbReference type="Pfam" id="PF00939">
    <property type="entry name" value="Na_sulph_symp"/>
    <property type="match status" value="1"/>
</dbReference>
<dbReference type="RefSeq" id="WP_005381470.1">
    <property type="nucleotide sequence ID" value="NZ_CABKSO010000001.1"/>
</dbReference>
<evidence type="ECO:0000256" key="4">
    <source>
        <dbReference type="ARBA" id="ARBA00022989"/>
    </source>
</evidence>
<dbReference type="PIRSF" id="PIRSF002457">
    <property type="entry name" value="DASS"/>
    <property type="match status" value="1"/>
</dbReference>
<dbReference type="AlphaFoldDB" id="A0A133S431"/>
<comment type="similarity">
    <text evidence="2">Belongs to the SLC13A/DASS transporter (TC 2.A.47) family. DIT1 subfamily.</text>
</comment>
<dbReference type="InterPro" id="IPR001898">
    <property type="entry name" value="SLC13A/DASS"/>
</dbReference>
<accession>A0A133S431</accession>
<dbReference type="Proteomes" id="UP000070226">
    <property type="component" value="Unassembled WGS sequence"/>
</dbReference>
<dbReference type="PANTHER" id="PTHR42826">
    <property type="entry name" value="DICARBOXYLATE TRANSPORTER 2.1, CHLOROPLASTIC"/>
    <property type="match status" value="1"/>
</dbReference>
<sequence>MKLNWKLFAPLVVAIIVWLIGAPEGLSANSWIYVSIFAGLVVGLILEPIPPAFIGIIAVTVSMLFKVGPAPVVDKATGVAKAITDAQAISWGLSGFSNAIVWLIFAAFMIGIGYENSGLGRRIALFLVAKLGKSSLGLGYAIAITDLVLAPFIPSNAARSGGTIYPIVSSICPMFDSYPDKNPRKIGSYLNWVALATTCVSSSIFLTGAAPNPLALELSAKSGIVAANWGTWFLAFLPVGLILFIITPLLTYVFCKPEVKGSPEIAAWAKDEYKKLGSMTRSEIFMALISVLALVLWIGASTFKVNPTTTALIVIILMIFTKIMTWQDFLANKPAWNVLTWFATLVPMASGLKNVGFLEWLAKSAGGSLVSLDPTMAVLGLLLAFCLLRYFFASGTAYVTAMVGLFATLILQIPGVDPAQVMLILLVPMGIMGILTPYGTGHSPIWFASGYNKGPEFWKLGAIFGIIYLAIFIVVGIPWIQFVMPLLG</sequence>
<dbReference type="GeneID" id="57774395"/>
<protein>
    <submittedName>
        <fullName evidence="6">Putative 2-oxoglutarate/malate translocator</fullName>
    </submittedName>
</protein>
<evidence type="ECO:0000256" key="1">
    <source>
        <dbReference type="ARBA" id="ARBA00004141"/>
    </source>
</evidence>
<comment type="subcellular location">
    <subcellularLocation>
        <location evidence="1">Membrane</location>
        <topology evidence="1">Multi-pass membrane protein</topology>
    </subcellularLocation>
</comment>
<keyword evidence="5" id="KW-0472">Membrane</keyword>
<dbReference type="NCBIfam" id="TIGR00785">
    <property type="entry name" value="dass"/>
    <property type="match status" value="1"/>
</dbReference>
<name>A0A133S431_9FIRM</name>
<evidence type="ECO:0000256" key="5">
    <source>
        <dbReference type="ARBA" id="ARBA00023136"/>
    </source>
</evidence>
<dbReference type="EMBL" id="LRQT01000055">
    <property type="protein sequence ID" value="KXA63647.1"/>
    <property type="molecule type" value="Genomic_DNA"/>
</dbReference>
<dbReference type="InterPro" id="IPR030676">
    <property type="entry name" value="CitT-rel"/>
</dbReference>
<evidence type="ECO:0000256" key="2">
    <source>
        <dbReference type="ARBA" id="ARBA00007349"/>
    </source>
</evidence>
<reference evidence="6 7" key="1">
    <citation type="submission" date="2016-01" db="EMBL/GenBank/DDBJ databases">
        <authorList>
            <person name="Oliw E.H."/>
        </authorList>
    </citation>
    <scope>NUCLEOTIDE SEQUENCE [LARGE SCALE GENOMIC DNA]</scope>
    <source>
        <strain evidence="6 7">CMW7756B</strain>
    </source>
</reference>
<keyword evidence="3" id="KW-0812">Transmembrane</keyword>
<evidence type="ECO:0000313" key="6">
    <source>
        <dbReference type="EMBL" id="KXA63647.1"/>
    </source>
</evidence>
<dbReference type="GO" id="GO:0016020">
    <property type="term" value="C:membrane"/>
    <property type="evidence" value="ECO:0007669"/>
    <property type="project" value="UniProtKB-SubCell"/>
</dbReference>
<proteinExistence type="inferred from homology"/>
<organism evidence="6">
    <name type="scientific">Veillonella atypica</name>
    <dbReference type="NCBI Taxonomy" id="39777"/>
    <lineage>
        <taxon>Bacteria</taxon>
        <taxon>Bacillati</taxon>
        <taxon>Bacillota</taxon>
        <taxon>Negativicutes</taxon>
        <taxon>Veillonellales</taxon>
        <taxon>Veillonellaceae</taxon>
        <taxon>Veillonella</taxon>
    </lineage>
</organism>
<comment type="caution">
    <text evidence="6">The sequence shown here is derived from an EMBL/GenBank/DDBJ whole genome shotgun (WGS) entry which is preliminary data.</text>
</comment>
<dbReference type="GO" id="GO:0022857">
    <property type="term" value="F:transmembrane transporter activity"/>
    <property type="evidence" value="ECO:0007669"/>
    <property type="project" value="InterPro"/>
</dbReference>
<gene>
    <name evidence="6" type="ORF">HMPREF3233_01287</name>
</gene>